<dbReference type="GO" id="GO:0000976">
    <property type="term" value="F:transcription cis-regulatory region binding"/>
    <property type="evidence" value="ECO:0007669"/>
    <property type="project" value="TreeGrafter"/>
</dbReference>
<dbReference type="SMART" id="SM00354">
    <property type="entry name" value="HTH_LACI"/>
    <property type="match status" value="1"/>
</dbReference>
<keyword evidence="1" id="KW-0805">Transcription regulation</keyword>
<gene>
    <name evidence="5" type="ORF">GGG17_03300</name>
</gene>
<evidence type="ECO:0000256" key="3">
    <source>
        <dbReference type="ARBA" id="ARBA00023163"/>
    </source>
</evidence>
<evidence type="ECO:0000313" key="5">
    <source>
        <dbReference type="EMBL" id="MTB71013.1"/>
    </source>
</evidence>
<dbReference type="InterPro" id="IPR010982">
    <property type="entry name" value="Lambda_DNA-bd_dom_sf"/>
</dbReference>
<dbReference type="InterPro" id="IPR046335">
    <property type="entry name" value="LacI/GalR-like_sensor"/>
</dbReference>
<evidence type="ECO:0000256" key="2">
    <source>
        <dbReference type="ARBA" id="ARBA00023125"/>
    </source>
</evidence>
<dbReference type="Pfam" id="PF13377">
    <property type="entry name" value="Peripla_BP_3"/>
    <property type="match status" value="1"/>
</dbReference>
<dbReference type="AlphaFoldDB" id="A0A6I3IEC3"/>
<dbReference type="EMBL" id="WLVL01000016">
    <property type="protein sequence ID" value="MTB71013.1"/>
    <property type="molecule type" value="Genomic_DNA"/>
</dbReference>
<dbReference type="PANTHER" id="PTHR30146">
    <property type="entry name" value="LACI-RELATED TRANSCRIPTIONAL REPRESSOR"/>
    <property type="match status" value="1"/>
</dbReference>
<accession>A0A6I3IEC3</accession>
<reference evidence="5 6" key="1">
    <citation type="submission" date="2019-11" db="EMBL/GenBank/DDBJ databases">
        <title>Whole genome sequencing identifies a novel species of the genus Arsenicicoccus isolated from human blood.</title>
        <authorList>
            <person name="Jeong J.H."/>
            <person name="Kweon O.J."/>
            <person name="Kim H.R."/>
            <person name="Kim T.-H."/>
            <person name="Ha S.-M."/>
            <person name="Lee M.-K."/>
        </authorList>
    </citation>
    <scope>NUCLEOTIDE SEQUENCE [LARGE SCALE GENOMIC DNA]</scope>
    <source>
        <strain evidence="5 6">MKL-02</strain>
    </source>
</reference>
<evidence type="ECO:0000256" key="1">
    <source>
        <dbReference type="ARBA" id="ARBA00023015"/>
    </source>
</evidence>
<dbReference type="InterPro" id="IPR028082">
    <property type="entry name" value="Peripla_BP_I"/>
</dbReference>
<keyword evidence="3" id="KW-0804">Transcription</keyword>
<sequence length="359" mass="37314">MGRQGQSTTRTPHRRPTLREVADEAGVSISTASLVYSGKQGVSPATAERVRAAAETLGYAGPDPLASSLRHGRSGVVGVHVEGALGYAFQDPYAVSVLDGLGQVLDELGMGMLLVPEPPGGAEHAARLVAGQALDALVFALCGPTTSALVDQVAARGIPMLGTGAPVDERVVQLRIDDRAATGELVDHLRRLGHERIAMLAMPLGPGAPAGPVTVADVDAATYPDARDRALAFVDRLGPDLPMVQSAGLSIDGGAQAAALLLDAVPRPTAVVAQSDLLAAGVIRAATDRGLSVPDDLSVVGFDGIELPWFEGRLTTVEQDGRGKGRRLGDMLRRLLDGEVVPDEEHPTRLRLGTTTCPR</sequence>
<evidence type="ECO:0000259" key="4">
    <source>
        <dbReference type="PROSITE" id="PS50932"/>
    </source>
</evidence>
<dbReference type="PANTHER" id="PTHR30146:SF138">
    <property type="entry name" value="TRANSCRIPTIONAL REGULATORY PROTEIN"/>
    <property type="match status" value="1"/>
</dbReference>
<dbReference type="GO" id="GO:0003700">
    <property type="term" value="F:DNA-binding transcription factor activity"/>
    <property type="evidence" value="ECO:0007669"/>
    <property type="project" value="TreeGrafter"/>
</dbReference>
<dbReference type="SUPFAM" id="SSF47413">
    <property type="entry name" value="lambda repressor-like DNA-binding domains"/>
    <property type="match status" value="1"/>
</dbReference>
<dbReference type="Gene3D" id="3.40.50.2300">
    <property type="match status" value="2"/>
</dbReference>
<name>A0A6I3IEC3_9MICO</name>
<dbReference type="CDD" id="cd01392">
    <property type="entry name" value="HTH_LacI"/>
    <property type="match status" value="1"/>
</dbReference>
<dbReference type="InterPro" id="IPR000843">
    <property type="entry name" value="HTH_LacI"/>
</dbReference>
<feature type="domain" description="HTH lacI-type" evidence="4">
    <location>
        <begin position="16"/>
        <end position="71"/>
    </location>
</feature>
<proteinExistence type="predicted"/>
<dbReference type="SUPFAM" id="SSF53822">
    <property type="entry name" value="Periplasmic binding protein-like I"/>
    <property type="match status" value="1"/>
</dbReference>
<keyword evidence="6" id="KW-1185">Reference proteome</keyword>
<protein>
    <submittedName>
        <fullName evidence="5">LacI family DNA-binding transcriptional regulator</fullName>
    </submittedName>
</protein>
<dbReference type="PROSITE" id="PS50932">
    <property type="entry name" value="HTH_LACI_2"/>
    <property type="match status" value="1"/>
</dbReference>
<dbReference type="RefSeq" id="WP_154592349.1">
    <property type="nucleotide sequence ID" value="NZ_WLVL01000016.1"/>
</dbReference>
<organism evidence="5 6">
    <name type="scientific">Arsenicicoccus cauae</name>
    <dbReference type="NCBI Taxonomy" id="2663847"/>
    <lineage>
        <taxon>Bacteria</taxon>
        <taxon>Bacillati</taxon>
        <taxon>Actinomycetota</taxon>
        <taxon>Actinomycetes</taxon>
        <taxon>Micrococcales</taxon>
        <taxon>Intrasporangiaceae</taxon>
        <taxon>Arsenicicoccus</taxon>
    </lineage>
</organism>
<evidence type="ECO:0000313" key="6">
    <source>
        <dbReference type="Proteomes" id="UP000431092"/>
    </source>
</evidence>
<dbReference type="Proteomes" id="UP000431092">
    <property type="component" value="Unassembled WGS sequence"/>
</dbReference>
<dbReference type="Gene3D" id="1.10.260.40">
    <property type="entry name" value="lambda repressor-like DNA-binding domains"/>
    <property type="match status" value="1"/>
</dbReference>
<keyword evidence="2 5" id="KW-0238">DNA-binding</keyword>
<dbReference type="CDD" id="cd06279">
    <property type="entry name" value="PBP1_LacI-like"/>
    <property type="match status" value="1"/>
</dbReference>
<dbReference type="Pfam" id="PF00356">
    <property type="entry name" value="LacI"/>
    <property type="match status" value="1"/>
</dbReference>
<comment type="caution">
    <text evidence="5">The sequence shown here is derived from an EMBL/GenBank/DDBJ whole genome shotgun (WGS) entry which is preliminary data.</text>
</comment>